<evidence type="ECO:0000256" key="1">
    <source>
        <dbReference type="ARBA" id="ARBA00006739"/>
    </source>
</evidence>
<dbReference type="AlphaFoldDB" id="A0A1N6JF50"/>
<dbReference type="Proteomes" id="UP000185062">
    <property type="component" value="Unassembled WGS sequence"/>
</dbReference>
<evidence type="ECO:0000313" key="5">
    <source>
        <dbReference type="EMBL" id="SIO42930.1"/>
    </source>
</evidence>
<name>A0A1N6JF50_9PROT</name>
<evidence type="ECO:0000256" key="2">
    <source>
        <dbReference type="ARBA" id="ARBA00022676"/>
    </source>
</evidence>
<dbReference type="PANTHER" id="PTHR43179">
    <property type="entry name" value="RHAMNOSYLTRANSFERASE WBBL"/>
    <property type="match status" value="1"/>
</dbReference>
<gene>
    <name evidence="5" type="ORF">SAMN02743940_2563</name>
</gene>
<organism evidence="5 6">
    <name type="scientific">Nitrosomonas cryotolerans ATCC 49181</name>
    <dbReference type="NCBI Taxonomy" id="1131553"/>
    <lineage>
        <taxon>Bacteria</taxon>
        <taxon>Pseudomonadati</taxon>
        <taxon>Pseudomonadota</taxon>
        <taxon>Betaproteobacteria</taxon>
        <taxon>Nitrosomonadales</taxon>
        <taxon>Nitrosomonadaceae</taxon>
        <taxon>Nitrosomonas</taxon>
    </lineage>
</organism>
<keyword evidence="2" id="KW-0328">Glycosyltransferase</keyword>
<evidence type="ECO:0000313" key="6">
    <source>
        <dbReference type="Proteomes" id="UP000185062"/>
    </source>
</evidence>
<dbReference type="Gene3D" id="3.90.550.10">
    <property type="entry name" value="Spore Coat Polysaccharide Biosynthesis Protein SpsA, Chain A"/>
    <property type="match status" value="1"/>
</dbReference>
<proteinExistence type="inferred from homology"/>
<sequence length="877" mass="98844">MTSIQKQALTPYLSPILVHHELLRGCAFIPGEKHIRVAIFIDGSILTEIDCESPIPEIYQKAFGQLSDTARGFLVPLPARVFDGAQHEFIIRLCKPKQKTMVTKPSVPQQPWLLENRLDFRHGDCHGQVTATAQSYQGWVAFSQRPHPLPQLTLSNEQGQFIKQISLIPVPTETGRPDNYLATFRISRADLPIPLRIHCGEIELNGSPCQPPKKLIGFLEKFEEHAIHGWAFDMHQPANPVELILKIDGQLAQRFRPNSRRPDVAKYLKLPEEQLGIVGFHITPPEILFNGETHQISVEFAESDHLLHGSRQHVQIPRAYLSLEEIIPLPKQPRATTIIARPHAPKVSVIILNRDGEAPLSALLESWEKHNSLAEIEFIIVDHASADGSMKLLKYWQSRLPIHLIPLSYNDSFSASCNRAASEARGQFLLFMNNDIVWLQDALPAMLKTLESDPEIGMLGLKLLKSTDNGQLPGQASVQHLGVRFKLSGTAYWPYEVTPDQGEAEYAPQVVPAVTAAVMLCHKNDFYQAGQFDSSYFYGFEDIEFCLRFSHRLNKKIICRNDLSALHRHGHTRLSGRATDIFDRLVNNADVLQTHAGLWLKRNYWACLIDPSHPLTVDQLTIGLIIDDVITSHEATPLRARASKLARQILRCYPTVRIVFLPPSRGWYHLRNIHCLIVGHPEYDIGMTTFRRADLLILAWIGDQAKLWARMPWWPHFDGYFAANTAIIKQLAPTLPNPITRTTAASPLGPLFNPHKPPLRIALLIPPKAPNQHKTNLNILQQSLKSEGAVVWQDPLDAPDGPTRVADVCIALCLNQRSLRVDCKPQTHTLNILWAPRIQSQSDTLLPAGWQIVKQMPQVAWLHHKIENALGNTFRSS</sequence>
<dbReference type="Pfam" id="PF00535">
    <property type="entry name" value="Glycos_transf_2"/>
    <property type="match status" value="1"/>
</dbReference>
<comment type="similarity">
    <text evidence="1">Belongs to the glycosyltransferase 2 family.</text>
</comment>
<dbReference type="InterPro" id="IPR029044">
    <property type="entry name" value="Nucleotide-diphossugar_trans"/>
</dbReference>
<feature type="domain" description="Glycosyltransferase 2-like" evidence="4">
    <location>
        <begin position="348"/>
        <end position="460"/>
    </location>
</feature>
<keyword evidence="3 5" id="KW-0808">Transferase</keyword>
<protein>
    <submittedName>
        <fullName evidence="5">Glycosyltransferase, GT2 family</fullName>
    </submittedName>
</protein>
<keyword evidence="6" id="KW-1185">Reference proteome</keyword>
<evidence type="ECO:0000256" key="3">
    <source>
        <dbReference type="ARBA" id="ARBA00022679"/>
    </source>
</evidence>
<dbReference type="EMBL" id="FSRO01000001">
    <property type="protein sequence ID" value="SIO42930.1"/>
    <property type="molecule type" value="Genomic_DNA"/>
</dbReference>
<dbReference type="PANTHER" id="PTHR43179:SF12">
    <property type="entry name" value="GALACTOFURANOSYLTRANSFERASE GLFT2"/>
    <property type="match status" value="1"/>
</dbReference>
<dbReference type="InterPro" id="IPR001173">
    <property type="entry name" value="Glyco_trans_2-like"/>
</dbReference>
<dbReference type="SUPFAM" id="SSF53448">
    <property type="entry name" value="Nucleotide-diphospho-sugar transferases"/>
    <property type="match status" value="1"/>
</dbReference>
<accession>A0A1N6JF50</accession>
<dbReference type="RefSeq" id="WP_028461361.1">
    <property type="nucleotide sequence ID" value="NZ_FSRO01000001.1"/>
</dbReference>
<dbReference type="STRING" id="44575.SAMN05216419_101213"/>
<evidence type="ECO:0000259" key="4">
    <source>
        <dbReference type="Pfam" id="PF00535"/>
    </source>
</evidence>
<dbReference type="GO" id="GO:0016757">
    <property type="term" value="F:glycosyltransferase activity"/>
    <property type="evidence" value="ECO:0007669"/>
    <property type="project" value="UniProtKB-KW"/>
</dbReference>
<dbReference type="eggNOG" id="COG1216">
    <property type="taxonomic scope" value="Bacteria"/>
</dbReference>
<reference evidence="5 6" key="1">
    <citation type="submission" date="2016-12" db="EMBL/GenBank/DDBJ databases">
        <authorList>
            <person name="Song W.-J."/>
            <person name="Kurnit D.M."/>
        </authorList>
    </citation>
    <scope>NUCLEOTIDE SEQUENCE [LARGE SCALE GENOMIC DNA]</scope>
    <source>
        <strain evidence="5 6">ATCC 49181</strain>
    </source>
</reference>